<protein>
    <submittedName>
        <fullName evidence="1">Uncharacterized protein</fullName>
    </submittedName>
</protein>
<dbReference type="Pfam" id="PF14100">
    <property type="entry name" value="DUF6807"/>
    <property type="match status" value="1"/>
</dbReference>
<evidence type="ECO:0000313" key="1">
    <source>
        <dbReference type="EMBL" id="SVB64970.1"/>
    </source>
</evidence>
<dbReference type="AlphaFoldDB" id="A0A382FPL5"/>
<accession>A0A382FPL5</accession>
<name>A0A382FPL5_9ZZZZ</name>
<dbReference type="InterPro" id="IPR029475">
    <property type="entry name" value="DUF6807"/>
</dbReference>
<dbReference type="EMBL" id="UINC01051155">
    <property type="protein sequence ID" value="SVB64970.1"/>
    <property type="molecule type" value="Genomic_DNA"/>
</dbReference>
<organism evidence="1">
    <name type="scientific">marine metagenome</name>
    <dbReference type="NCBI Taxonomy" id="408172"/>
    <lineage>
        <taxon>unclassified sequences</taxon>
        <taxon>metagenomes</taxon>
        <taxon>ecological metagenomes</taxon>
    </lineage>
</organism>
<proteinExistence type="predicted"/>
<feature type="non-terminal residue" evidence="1">
    <location>
        <position position="230"/>
    </location>
</feature>
<reference evidence="1" key="1">
    <citation type="submission" date="2018-05" db="EMBL/GenBank/DDBJ databases">
        <authorList>
            <person name="Lanie J.A."/>
            <person name="Ng W.-L."/>
            <person name="Kazmierczak K.M."/>
            <person name="Andrzejewski T.M."/>
            <person name="Davidsen T.M."/>
            <person name="Wayne K.J."/>
            <person name="Tettelin H."/>
            <person name="Glass J.I."/>
            <person name="Rusch D."/>
            <person name="Podicherti R."/>
            <person name="Tsui H.-C.T."/>
            <person name="Winkler M.E."/>
        </authorList>
    </citation>
    <scope>NUCLEOTIDE SEQUENCE</scope>
</reference>
<gene>
    <name evidence="1" type="ORF">METZ01_LOCUS217824</name>
</gene>
<sequence length="230" mass="25082">MPFRFILALGLGLPLGQAAAANHLLRVDAGQHERSGTPVTFPLPDAGQAHWQLTDPDGKAVAIQSEGHGSASFIVGKLAAFETAVYMLAPAAKPTHKNVVHLAKQNGKLRITIGDRTVLHYQAEKSELPRADLDPIYRRGGYIHPVVTPGGTVITDDYPRNHKHHHGIWFPWTNTIFEGRKPDFWNMGNGTGTVEFTGLHSQWSGPVHAGFSSSHQFVDLIAKPKKVALT</sequence>